<dbReference type="InterPro" id="IPR050229">
    <property type="entry name" value="GlpE_sulfurtransferase"/>
</dbReference>
<dbReference type="Pfam" id="PF00581">
    <property type="entry name" value="Rhodanese"/>
    <property type="match status" value="1"/>
</dbReference>
<dbReference type="Proteomes" id="UP000192468">
    <property type="component" value="Unassembled WGS sequence"/>
</dbReference>
<dbReference type="InterPro" id="IPR001763">
    <property type="entry name" value="Rhodanese-like_dom"/>
</dbReference>
<evidence type="ECO:0000313" key="3">
    <source>
        <dbReference type="Proteomes" id="UP000192468"/>
    </source>
</evidence>
<dbReference type="OrthoDB" id="9800872at2"/>
<dbReference type="SUPFAM" id="SSF52821">
    <property type="entry name" value="Rhodanese/Cell cycle control phosphatase"/>
    <property type="match status" value="1"/>
</dbReference>
<dbReference type="RefSeq" id="WP_084113264.1">
    <property type="nucleotide sequence ID" value="NZ_FWXH01000002.1"/>
</dbReference>
<dbReference type="SMART" id="SM00450">
    <property type="entry name" value="RHOD"/>
    <property type="match status" value="1"/>
</dbReference>
<name>A0A1W1WXV1_9CLOT</name>
<evidence type="ECO:0000313" key="2">
    <source>
        <dbReference type="EMBL" id="SMC16248.1"/>
    </source>
</evidence>
<dbReference type="EMBL" id="FWXH01000002">
    <property type="protein sequence ID" value="SMC16248.1"/>
    <property type="molecule type" value="Genomic_DNA"/>
</dbReference>
<dbReference type="PANTHER" id="PTHR43031:SF17">
    <property type="entry name" value="SULFURTRANSFERASE YTWF-RELATED"/>
    <property type="match status" value="1"/>
</dbReference>
<dbReference type="GO" id="GO:0016740">
    <property type="term" value="F:transferase activity"/>
    <property type="evidence" value="ECO:0007669"/>
    <property type="project" value="UniProtKB-KW"/>
</dbReference>
<gene>
    <name evidence="2" type="ORF">SAMN02745134_00032</name>
</gene>
<dbReference type="InterPro" id="IPR036873">
    <property type="entry name" value="Rhodanese-like_dom_sf"/>
</dbReference>
<dbReference type="PROSITE" id="PS50206">
    <property type="entry name" value="RHODANESE_3"/>
    <property type="match status" value="1"/>
</dbReference>
<proteinExistence type="predicted"/>
<accession>A0A1W1WXV1</accession>
<dbReference type="AlphaFoldDB" id="A0A1W1WXV1"/>
<keyword evidence="3" id="KW-1185">Reference proteome</keyword>
<dbReference type="Gene3D" id="3.40.250.10">
    <property type="entry name" value="Rhodanese-like domain"/>
    <property type="match status" value="1"/>
</dbReference>
<feature type="domain" description="Rhodanese" evidence="1">
    <location>
        <begin position="21"/>
        <end position="106"/>
    </location>
</feature>
<organism evidence="2 3">
    <name type="scientific">Clostridium acidisoli DSM 12555</name>
    <dbReference type="NCBI Taxonomy" id="1121291"/>
    <lineage>
        <taxon>Bacteria</taxon>
        <taxon>Bacillati</taxon>
        <taxon>Bacillota</taxon>
        <taxon>Clostridia</taxon>
        <taxon>Eubacteriales</taxon>
        <taxon>Clostridiaceae</taxon>
        <taxon>Clostridium</taxon>
    </lineage>
</organism>
<reference evidence="2 3" key="1">
    <citation type="submission" date="2017-04" db="EMBL/GenBank/DDBJ databases">
        <authorList>
            <person name="Afonso C.L."/>
            <person name="Miller P.J."/>
            <person name="Scott M.A."/>
            <person name="Spackman E."/>
            <person name="Goraichik I."/>
            <person name="Dimitrov K.M."/>
            <person name="Suarez D.L."/>
            <person name="Swayne D.E."/>
        </authorList>
    </citation>
    <scope>NUCLEOTIDE SEQUENCE [LARGE SCALE GENOMIC DNA]</scope>
    <source>
        <strain evidence="2 3">DSM 12555</strain>
    </source>
</reference>
<dbReference type="STRING" id="1121291.SAMN02745134_00032"/>
<sequence length="106" mass="11768">MFSIFEKNNFNSISVHDLDGKLGKINLIDVRESYEFQGGHIPTAKNVPMSVILTDPEKYINKSKEYHIVCQSGARSAKTCKELSSQGYNVVNISGGTGSYILPLER</sequence>
<keyword evidence="2" id="KW-0808">Transferase</keyword>
<dbReference type="PANTHER" id="PTHR43031">
    <property type="entry name" value="FAD-DEPENDENT OXIDOREDUCTASE"/>
    <property type="match status" value="1"/>
</dbReference>
<protein>
    <submittedName>
        <fullName evidence="2">Rhodanese-related sulfurtransferase</fullName>
    </submittedName>
</protein>
<dbReference type="CDD" id="cd00158">
    <property type="entry name" value="RHOD"/>
    <property type="match status" value="1"/>
</dbReference>
<evidence type="ECO:0000259" key="1">
    <source>
        <dbReference type="PROSITE" id="PS50206"/>
    </source>
</evidence>